<dbReference type="GO" id="GO:0003677">
    <property type="term" value="F:DNA binding"/>
    <property type="evidence" value="ECO:0007669"/>
    <property type="project" value="UniProtKB-KW"/>
</dbReference>
<dbReference type="PROSITE" id="PS50949">
    <property type="entry name" value="HTH_GNTR"/>
    <property type="match status" value="1"/>
</dbReference>
<keyword evidence="1" id="KW-0805">Transcription regulation</keyword>
<evidence type="ECO:0000259" key="4">
    <source>
        <dbReference type="PROSITE" id="PS50949"/>
    </source>
</evidence>
<dbReference type="InterPro" id="IPR008920">
    <property type="entry name" value="TF_FadR/GntR_C"/>
</dbReference>
<evidence type="ECO:0000313" key="6">
    <source>
        <dbReference type="Proteomes" id="UP000321685"/>
    </source>
</evidence>
<dbReference type="PANTHER" id="PTHR43537:SF5">
    <property type="entry name" value="UXU OPERON TRANSCRIPTIONAL REGULATOR"/>
    <property type="match status" value="1"/>
</dbReference>
<evidence type="ECO:0000256" key="1">
    <source>
        <dbReference type="ARBA" id="ARBA00023015"/>
    </source>
</evidence>
<dbReference type="SUPFAM" id="SSF46785">
    <property type="entry name" value="Winged helix' DNA-binding domain"/>
    <property type="match status" value="1"/>
</dbReference>
<proteinExistence type="predicted"/>
<sequence length="246" mass="27104">MESMANGVTTQTLTEVVADHLRRLIHLGEVGPGDRLPAERELAEQLGIARLSLREALKTLQNDGYVEVRRGARGGTYVTELEVPVARWRARMRTVSGEFDDIIDFRIGLETETARLAAARRAPEDLAAVRATIEDLTVAHDRTAFRLADSRFHASLARAARSSRLGAAVESTRAELFNTHDLLPFIDPVQESVDDHETVFRAVEKGDVDAAAAAMRDHIEHTRTQLRAIVFATEPPSPESFGTTVS</sequence>
<dbReference type="Pfam" id="PF00392">
    <property type="entry name" value="GntR"/>
    <property type="match status" value="1"/>
</dbReference>
<evidence type="ECO:0000256" key="2">
    <source>
        <dbReference type="ARBA" id="ARBA00023125"/>
    </source>
</evidence>
<dbReference type="SUPFAM" id="SSF48008">
    <property type="entry name" value="GntR ligand-binding domain-like"/>
    <property type="match status" value="1"/>
</dbReference>
<dbReference type="Pfam" id="PF07729">
    <property type="entry name" value="FCD"/>
    <property type="match status" value="1"/>
</dbReference>
<dbReference type="InterPro" id="IPR011711">
    <property type="entry name" value="GntR_C"/>
</dbReference>
<dbReference type="PRINTS" id="PR00035">
    <property type="entry name" value="HTHGNTR"/>
</dbReference>
<feature type="domain" description="HTH gntR-type" evidence="4">
    <location>
        <begin position="11"/>
        <end position="81"/>
    </location>
</feature>
<keyword evidence="2" id="KW-0238">DNA-binding</keyword>
<dbReference type="CDD" id="cd07377">
    <property type="entry name" value="WHTH_GntR"/>
    <property type="match status" value="1"/>
</dbReference>
<dbReference type="InterPro" id="IPR000524">
    <property type="entry name" value="Tscrpt_reg_HTH_GntR"/>
</dbReference>
<evidence type="ECO:0000256" key="3">
    <source>
        <dbReference type="ARBA" id="ARBA00023163"/>
    </source>
</evidence>
<gene>
    <name evidence="5" type="primary">pdhR</name>
    <name evidence="5" type="ORF">PSU4_24060</name>
</gene>
<dbReference type="Gene3D" id="1.20.120.530">
    <property type="entry name" value="GntR ligand-binding domain-like"/>
    <property type="match status" value="1"/>
</dbReference>
<dbReference type="SMART" id="SM00895">
    <property type="entry name" value="FCD"/>
    <property type="match status" value="1"/>
</dbReference>
<dbReference type="Gene3D" id="1.10.10.10">
    <property type="entry name" value="Winged helix-like DNA-binding domain superfamily/Winged helix DNA-binding domain"/>
    <property type="match status" value="1"/>
</dbReference>
<name>A0A511DF93_9PSEU</name>
<keyword evidence="6" id="KW-1185">Reference proteome</keyword>
<dbReference type="EMBL" id="BJVJ01000019">
    <property type="protein sequence ID" value="GEL23452.1"/>
    <property type="molecule type" value="Genomic_DNA"/>
</dbReference>
<organism evidence="5 6">
    <name type="scientific">Pseudonocardia sulfidoxydans NBRC 16205</name>
    <dbReference type="NCBI Taxonomy" id="1223511"/>
    <lineage>
        <taxon>Bacteria</taxon>
        <taxon>Bacillati</taxon>
        <taxon>Actinomycetota</taxon>
        <taxon>Actinomycetes</taxon>
        <taxon>Pseudonocardiales</taxon>
        <taxon>Pseudonocardiaceae</taxon>
        <taxon>Pseudonocardia</taxon>
    </lineage>
</organism>
<protein>
    <submittedName>
        <fullName evidence="5">GntR family transcriptional regulator</fullName>
    </submittedName>
</protein>
<dbReference type="InterPro" id="IPR036388">
    <property type="entry name" value="WH-like_DNA-bd_sf"/>
</dbReference>
<keyword evidence="3" id="KW-0804">Transcription</keyword>
<dbReference type="SMART" id="SM00345">
    <property type="entry name" value="HTH_GNTR"/>
    <property type="match status" value="1"/>
</dbReference>
<dbReference type="Proteomes" id="UP000321685">
    <property type="component" value="Unassembled WGS sequence"/>
</dbReference>
<dbReference type="AlphaFoldDB" id="A0A511DF93"/>
<comment type="caution">
    <text evidence="5">The sequence shown here is derived from an EMBL/GenBank/DDBJ whole genome shotgun (WGS) entry which is preliminary data.</text>
</comment>
<accession>A0A511DF93</accession>
<dbReference type="PANTHER" id="PTHR43537">
    <property type="entry name" value="TRANSCRIPTIONAL REGULATOR, GNTR FAMILY"/>
    <property type="match status" value="1"/>
</dbReference>
<reference evidence="5 6" key="1">
    <citation type="submission" date="2019-07" db="EMBL/GenBank/DDBJ databases">
        <title>Whole genome shotgun sequence of Pseudonocardia sulfidoxydans NBRC 16205.</title>
        <authorList>
            <person name="Hosoyama A."/>
            <person name="Uohara A."/>
            <person name="Ohji S."/>
            <person name="Ichikawa N."/>
        </authorList>
    </citation>
    <scope>NUCLEOTIDE SEQUENCE [LARGE SCALE GENOMIC DNA]</scope>
    <source>
        <strain evidence="5 6">NBRC 16205</strain>
    </source>
</reference>
<evidence type="ECO:0000313" key="5">
    <source>
        <dbReference type="EMBL" id="GEL23452.1"/>
    </source>
</evidence>
<dbReference type="InterPro" id="IPR036390">
    <property type="entry name" value="WH_DNA-bd_sf"/>
</dbReference>
<dbReference type="GO" id="GO:0003700">
    <property type="term" value="F:DNA-binding transcription factor activity"/>
    <property type="evidence" value="ECO:0007669"/>
    <property type="project" value="InterPro"/>
</dbReference>